<dbReference type="InterPro" id="IPR011495">
    <property type="entry name" value="Sig_transdc_His_kin_sub2_dim/P"/>
</dbReference>
<feature type="transmembrane region" description="Helical" evidence="9">
    <location>
        <begin position="107"/>
        <end position="125"/>
    </location>
</feature>
<evidence type="ECO:0000256" key="5">
    <source>
        <dbReference type="ARBA" id="ARBA00022679"/>
    </source>
</evidence>
<dbReference type="SUPFAM" id="SSF158472">
    <property type="entry name" value="HAMP domain-like"/>
    <property type="match status" value="1"/>
</dbReference>
<feature type="domain" description="HAMP" evidence="10">
    <location>
        <begin position="296"/>
        <end position="348"/>
    </location>
</feature>
<feature type="transmembrane region" description="Helical" evidence="9">
    <location>
        <begin position="6"/>
        <end position="27"/>
    </location>
</feature>
<feature type="transmembrane region" description="Helical" evidence="9">
    <location>
        <begin position="137"/>
        <end position="157"/>
    </location>
</feature>
<dbReference type="PANTHER" id="PTHR41523:SF8">
    <property type="entry name" value="ETHYLENE RESPONSE SENSOR PROTEIN"/>
    <property type="match status" value="1"/>
</dbReference>
<reference evidence="12" key="2">
    <citation type="submission" date="2023-07" db="EMBL/GenBank/DDBJ databases">
        <authorList>
            <person name="Jung D.-H."/>
        </authorList>
    </citation>
    <scope>NUCLEOTIDE SEQUENCE [LARGE SCALE GENOMIC DNA]</scope>
    <source>
        <strain evidence="12">JA-25</strain>
    </source>
</reference>
<feature type="transmembrane region" description="Helical" evidence="9">
    <location>
        <begin position="72"/>
        <end position="95"/>
    </location>
</feature>
<evidence type="ECO:0000313" key="12">
    <source>
        <dbReference type="Proteomes" id="UP000606008"/>
    </source>
</evidence>
<dbReference type="InterPro" id="IPR003594">
    <property type="entry name" value="HATPase_dom"/>
</dbReference>
<keyword evidence="8" id="KW-0067">ATP-binding</keyword>
<evidence type="ECO:0000256" key="1">
    <source>
        <dbReference type="ARBA" id="ARBA00000085"/>
    </source>
</evidence>
<evidence type="ECO:0000256" key="6">
    <source>
        <dbReference type="ARBA" id="ARBA00022741"/>
    </source>
</evidence>
<dbReference type="Pfam" id="PF02518">
    <property type="entry name" value="HATPase_c"/>
    <property type="match status" value="1"/>
</dbReference>
<keyword evidence="9" id="KW-0472">Membrane</keyword>
<dbReference type="Gene3D" id="3.30.565.10">
    <property type="entry name" value="Histidine kinase-like ATPase, C-terminal domain"/>
    <property type="match status" value="1"/>
</dbReference>
<keyword evidence="4" id="KW-0597">Phosphoprotein</keyword>
<evidence type="ECO:0000256" key="4">
    <source>
        <dbReference type="ARBA" id="ARBA00022553"/>
    </source>
</evidence>
<proteinExistence type="predicted"/>
<keyword evidence="9" id="KW-1133">Transmembrane helix</keyword>
<dbReference type="Pfam" id="PF07568">
    <property type="entry name" value="HisKA_2"/>
    <property type="match status" value="1"/>
</dbReference>
<keyword evidence="7" id="KW-0418">Kinase</keyword>
<evidence type="ECO:0000256" key="7">
    <source>
        <dbReference type="ARBA" id="ARBA00022777"/>
    </source>
</evidence>
<dbReference type="PANTHER" id="PTHR41523">
    <property type="entry name" value="TWO-COMPONENT SYSTEM SENSOR PROTEIN"/>
    <property type="match status" value="1"/>
</dbReference>
<evidence type="ECO:0000256" key="2">
    <source>
        <dbReference type="ARBA" id="ARBA00004370"/>
    </source>
</evidence>
<feature type="transmembrane region" description="Helical" evidence="9">
    <location>
        <begin position="39"/>
        <end position="60"/>
    </location>
</feature>
<sequence length="610" mass="68692">MPYFILHTNSLMALSLALVMGSMWIFVLRSPTKTLTRNWLMMFYLCQLTWQISEIFHYAVHPDYIGSLPYKLLLTCWTFPALALVEIAFIQFNYVFLNDTFPNERRIVRFLSFGLGTLLCLFTVWNEFYNDSNLNHLNFAGFLYGSLTNVWALIVCIRKAIALRNHHPQIAIGIRWMTAVNVIFVVMCLVVISVGFYSKIGYWTYSTLLWFGNLAEIIVYLVFSAIPTTLKVKQIGFAQIIVASILLTVMLVFCPPVDILNLPARLAQQDSLLKIALLIIGTAAINFLLLPRLINATLTQPVLRLLDGVQHINAGDLTVQVVQTTQDEVGVLTQHFNQMTRSLYEARTELTHYAQTLEDQVADRTAELLADKARIEEQSEQLQTVMRELHHRVKNNLAIVSGLLSLQLNRLEDEQAIKAFQEGQRRIEAISLIHQRLYQSNELTAIHMGQFLEELTTGIMQAYGYSTQSVNLAINSDVDVLDIDMAVPISLIINELLTNCFKYAVPNVPSPSLSISLLKQKGLLLEVADNGPGINIDLWNKPTTSFGKRLIKGLSEQIGGTLLVTNLALEIEAKAVPTRLAMSTTQHQTGANESQGTLFQLHIPELKTVR</sequence>
<evidence type="ECO:0000256" key="8">
    <source>
        <dbReference type="ARBA" id="ARBA00022840"/>
    </source>
</evidence>
<dbReference type="EMBL" id="WAEL01000001">
    <property type="protein sequence ID" value="NID09422.1"/>
    <property type="molecule type" value="Genomic_DNA"/>
</dbReference>
<dbReference type="InterPro" id="IPR036890">
    <property type="entry name" value="HATPase_C_sf"/>
</dbReference>
<keyword evidence="12" id="KW-1185">Reference proteome</keyword>
<dbReference type="Pfam" id="PF00672">
    <property type="entry name" value="HAMP"/>
    <property type="match status" value="1"/>
</dbReference>
<dbReference type="InterPro" id="IPR003660">
    <property type="entry name" value="HAMP_dom"/>
</dbReference>
<protein>
    <recommendedName>
        <fullName evidence="3">histidine kinase</fullName>
        <ecNumber evidence="3">2.7.13.3</ecNumber>
    </recommendedName>
</protein>
<dbReference type="SMART" id="SM00387">
    <property type="entry name" value="HATPase_c"/>
    <property type="match status" value="1"/>
</dbReference>
<dbReference type="RefSeq" id="WP_166691048.1">
    <property type="nucleotide sequence ID" value="NZ_WAEL01000001.1"/>
</dbReference>
<evidence type="ECO:0000256" key="9">
    <source>
        <dbReference type="SAM" id="Phobius"/>
    </source>
</evidence>
<organism evidence="11 12">
    <name type="scientific">Fibrivirga algicola</name>
    <dbReference type="NCBI Taxonomy" id="2950420"/>
    <lineage>
        <taxon>Bacteria</taxon>
        <taxon>Pseudomonadati</taxon>
        <taxon>Bacteroidota</taxon>
        <taxon>Cytophagia</taxon>
        <taxon>Cytophagales</taxon>
        <taxon>Spirosomataceae</taxon>
        <taxon>Fibrivirga</taxon>
    </lineage>
</organism>
<comment type="subcellular location">
    <subcellularLocation>
        <location evidence="2">Membrane</location>
    </subcellularLocation>
</comment>
<evidence type="ECO:0000256" key="3">
    <source>
        <dbReference type="ARBA" id="ARBA00012438"/>
    </source>
</evidence>
<comment type="catalytic activity">
    <reaction evidence="1">
        <text>ATP + protein L-histidine = ADP + protein N-phospho-L-histidine.</text>
        <dbReference type="EC" id="2.7.13.3"/>
    </reaction>
</comment>
<feature type="transmembrane region" description="Helical" evidence="9">
    <location>
        <begin position="178"/>
        <end position="197"/>
    </location>
</feature>
<gene>
    <name evidence="11" type="ORF">F7231_04505</name>
</gene>
<accession>A0ABX0QEL7</accession>
<dbReference type="PROSITE" id="PS50885">
    <property type="entry name" value="HAMP"/>
    <property type="match status" value="1"/>
</dbReference>
<feature type="transmembrane region" description="Helical" evidence="9">
    <location>
        <begin position="203"/>
        <end position="223"/>
    </location>
</feature>
<comment type="caution">
    <text evidence="11">The sequence shown here is derived from an EMBL/GenBank/DDBJ whole genome shotgun (WGS) entry which is preliminary data.</text>
</comment>
<dbReference type="EC" id="2.7.13.3" evidence="3"/>
<dbReference type="CDD" id="cd06225">
    <property type="entry name" value="HAMP"/>
    <property type="match status" value="1"/>
</dbReference>
<keyword evidence="5" id="KW-0808">Transferase</keyword>
<dbReference type="SUPFAM" id="SSF55874">
    <property type="entry name" value="ATPase domain of HSP90 chaperone/DNA topoisomerase II/histidine kinase"/>
    <property type="match status" value="1"/>
</dbReference>
<name>A0ABX0QEL7_9BACT</name>
<dbReference type="SMART" id="SM00304">
    <property type="entry name" value="HAMP"/>
    <property type="match status" value="1"/>
</dbReference>
<dbReference type="Proteomes" id="UP000606008">
    <property type="component" value="Unassembled WGS sequence"/>
</dbReference>
<evidence type="ECO:0000313" key="11">
    <source>
        <dbReference type="EMBL" id="NID09422.1"/>
    </source>
</evidence>
<dbReference type="Gene3D" id="6.10.340.10">
    <property type="match status" value="1"/>
</dbReference>
<feature type="transmembrane region" description="Helical" evidence="9">
    <location>
        <begin position="235"/>
        <end position="253"/>
    </location>
</feature>
<feature type="transmembrane region" description="Helical" evidence="9">
    <location>
        <begin position="273"/>
        <end position="294"/>
    </location>
</feature>
<keyword evidence="9" id="KW-0812">Transmembrane</keyword>
<keyword evidence="6" id="KW-0547">Nucleotide-binding</keyword>
<reference evidence="12" key="1">
    <citation type="submission" date="2019-09" db="EMBL/GenBank/DDBJ databases">
        <authorList>
            <person name="Jung D.-H."/>
        </authorList>
    </citation>
    <scope>NUCLEOTIDE SEQUENCE [LARGE SCALE GENOMIC DNA]</scope>
    <source>
        <strain evidence="12">JA-25</strain>
    </source>
</reference>
<evidence type="ECO:0000259" key="10">
    <source>
        <dbReference type="PROSITE" id="PS50885"/>
    </source>
</evidence>